<dbReference type="PROSITE" id="PS00022">
    <property type="entry name" value="EGF_1"/>
    <property type="match status" value="1"/>
</dbReference>
<feature type="non-terminal residue" evidence="3">
    <location>
        <position position="1"/>
    </location>
</feature>
<dbReference type="InterPro" id="IPR000742">
    <property type="entry name" value="EGF"/>
</dbReference>
<dbReference type="InterPro" id="IPR014716">
    <property type="entry name" value="Fibrinogen_a/b/g_C_1"/>
</dbReference>
<feature type="disulfide bond" evidence="1">
    <location>
        <begin position="104"/>
        <end position="121"/>
    </location>
</feature>
<dbReference type="Proteomes" id="UP001159428">
    <property type="component" value="Unassembled WGS sequence"/>
</dbReference>
<dbReference type="CDD" id="cd00054">
    <property type="entry name" value="EGF_CA"/>
    <property type="match status" value="1"/>
</dbReference>
<dbReference type="SMART" id="SM00181">
    <property type="entry name" value="EGF"/>
    <property type="match status" value="1"/>
</dbReference>
<dbReference type="EMBL" id="CALNXJ010000003">
    <property type="protein sequence ID" value="CAH3035576.1"/>
    <property type="molecule type" value="Genomic_DNA"/>
</dbReference>
<dbReference type="InterPro" id="IPR036056">
    <property type="entry name" value="Fibrinogen-like_C"/>
</dbReference>
<keyword evidence="1" id="KW-0245">EGF-like domain</keyword>
<feature type="disulfide bond" evidence="1">
    <location>
        <begin position="123"/>
        <end position="132"/>
    </location>
</feature>
<dbReference type="NCBIfam" id="NF040941">
    <property type="entry name" value="GGGWT_bact"/>
    <property type="match status" value="1"/>
</dbReference>
<reference evidence="3 4" key="1">
    <citation type="submission" date="2022-05" db="EMBL/GenBank/DDBJ databases">
        <authorList>
            <consortium name="Genoscope - CEA"/>
            <person name="William W."/>
        </authorList>
    </citation>
    <scope>NUCLEOTIDE SEQUENCE [LARGE SCALE GENOMIC DNA]</scope>
</reference>
<dbReference type="Gene3D" id="2.10.25.10">
    <property type="entry name" value="Laminin"/>
    <property type="match status" value="1"/>
</dbReference>
<feature type="domain" description="EGF-like" evidence="2">
    <location>
        <begin position="95"/>
        <end position="133"/>
    </location>
</feature>
<dbReference type="SUPFAM" id="SSF56496">
    <property type="entry name" value="Fibrinogen C-terminal domain-like"/>
    <property type="match status" value="1"/>
</dbReference>
<dbReference type="PROSITE" id="PS50026">
    <property type="entry name" value="EGF_3"/>
    <property type="match status" value="1"/>
</dbReference>
<dbReference type="Gene3D" id="3.90.215.10">
    <property type="entry name" value="Gamma Fibrinogen, chain A, domain 1"/>
    <property type="match status" value="1"/>
</dbReference>
<evidence type="ECO:0000313" key="4">
    <source>
        <dbReference type="Proteomes" id="UP001159428"/>
    </source>
</evidence>
<dbReference type="AlphaFoldDB" id="A0AAU9VQS5"/>
<comment type="caution">
    <text evidence="1">Lacks conserved residue(s) required for the propagation of feature annotation.</text>
</comment>
<accession>A0AAU9VQS5</accession>
<sequence length="546" mass="61745">FLLFLVVTANSDECRAILFNPVTKDKYLLNHIIKSLPVESEVGCELICYGDPDCVSYNYGPLLGDIPLCDLNNSTHLQVTSVNFITRNGYSYRGIENPCGSSPCQKNSTCQAGFTSKGYRCVCPQGLGGENCDQVILPQKCSQAPKETGVHEISNHVSDSFPVYCDQTSDGGGWTMIFKYIGGDSSSPTADVLWNSSDTLSENIIAALDTTSIYQGNYKNRIVQSWQTFNPQEVRVVLYTNGAEVMSMKFNARGTTNVDWFTQNNLLQSPWTDLKDAADIYPFHINGHSSARNFEITAKYGGCQKDVGWFIIGGTGCDWERFYPVPAILYSKKTHKITWNNAQADVGGAEVMVVYVLDLCSMIPKIASLQGWLFKYTSCATKLYRKRQIDRTLDSHWLKIQLGNIQTVQLHFCMTLCHVFHLDLFSVTGAVFSDIRDCLLTSSFRYRVKRKIFQANFGYKFSNLKGNDRNWISHSYANTNFITSSGKRKESIQKRQLLPFKVSSLQESVHKFHYLNVLGKCYRCLRYHFNLPGKLQKPYRSKLANF</sequence>
<proteinExistence type="predicted"/>
<gene>
    <name evidence="3" type="ORF">PMEA_00016335</name>
</gene>
<evidence type="ECO:0000256" key="1">
    <source>
        <dbReference type="PROSITE-ProRule" id="PRU00076"/>
    </source>
</evidence>
<keyword evidence="4" id="KW-1185">Reference proteome</keyword>
<comment type="caution">
    <text evidence="3">The sequence shown here is derived from an EMBL/GenBank/DDBJ whole genome shotgun (WGS) entry which is preliminary data.</text>
</comment>
<name>A0AAU9VQS5_9CNID</name>
<keyword evidence="1" id="KW-1015">Disulfide bond</keyword>
<protein>
    <recommendedName>
        <fullName evidence="2">EGF-like domain-containing protein</fullName>
    </recommendedName>
</protein>
<evidence type="ECO:0000313" key="3">
    <source>
        <dbReference type="EMBL" id="CAH3035576.1"/>
    </source>
</evidence>
<organism evidence="3 4">
    <name type="scientific">Pocillopora meandrina</name>
    <dbReference type="NCBI Taxonomy" id="46732"/>
    <lineage>
        <taxon>Eukaryota</taxon>
        <taxon>Metazoa</taxon>
        <taxon>Cnidaria</taxon>
        <taxon>Anthozoa</taxon>
        <taxon>Hexacorallia</taxon>
        <taxon>Scleractinia</taxon>
        <taxon>Astrocoeniina</taxon>
        <taxon>Pocilloporidae</taxon>
        <taxon>Pocillopora</taxon>
    </lineage>
</organism>
<dbReference type="SUPFAM" id="SSF57196">
    <property type="entry name" value="EGF/Laminin"/>
    <property type="match status" value="1"/>
</dbReference>
<evidence type="ECO:0000259" key="2">
    <source>
        <dbReference type="PROSITE" id="PS50026"/>
    </source>
</evidence>